<proteinExistence type="predicted"/>
<sequence>MTAEVKTDGGSRMIKIGRYTAALSLTALGILLLLDHAGFLDVFAVLGAWWPAALVALGIELIVIQSIHRQEGKRVRISFGILFGALILGGFVLAAARGSNYHFSSVQEWTRGITWGLYDSDRAKHSFDKGVTSVPLPAPGTKVTVSDVNGNVTLTEGPVSEIEVEAVVYVDVSDMDRARELADRSSVRITDDDGLQIAAYVEPYGIGNLRKPRMDITVTLPQGRVPVSMEVNVGRGSVRLDQLTESSELSLDVKNGGIIGNNVGGRLRAKLLNGDIDLTGLLGDADLEIVNGDLKVRDPQAAISAQTVTGDVSVRGSAVRGDWKASSKIGDIDLAWPEGTGVTVSARTTMGDVHDSWSLDGNGNEVSGTIGDGTRKITAETHGGDISLEKLEP</sequence>
<keyword evidence="2" id="KW-1133">Transmembrane helix</keyword>
<organism evidence="4 5">
    <name type="scientific">Cohnella candidum</name>
    <dbReference type="NCBI Taxonomy" id="2674991"/>
    <lineage>
        <taxon>Bacteria</taxon>
        <taxon>Bacillati</taxon>
        <taxon>Bacillota</taxon>
        <taxon>Bacilli</taxon>
        <taxon>Bacillales</taxon>
        <taxon>Paenibacillaceae</taxon>
        <taxon>Cohnella</taxon>
    </lineage>
</organism>
<feature type="transmembrane region" description="Helical" evidence="2">
    <location>
        <begin position="75"/>
        <end position="96"/>
    </location>
</feature>
<dbReference type="KEGG" id="coh:EAV92_00920"/>
<keyword evidence="2" id="KW-0812">Transmembrane</keyword>
<protein>
    <recommendedName>
        <fullName evidence="3">DUF4097 domain-containing protein</fullName>
    </recommendedName>
</protein>
<evidence type="ECO:0000256" key="1">
    <source>
        <dbReference type="SAM" id="MobiDB-lite"/>
    </source>
</evidence>
<dbReference type="Proteomes" id="UP000269097">
    <property type="component" value="Chromosome"/>
</dbReference>
<evidence type="ECO:0000313" key="4">
    <source>
        <dbReference type="EMBL" id="AYQ71293.1"/>
    </source>
</evidence>
<keyword evidence="2" id="KW-0472">Membrane</keyword>
<keyword evidence="5" id="KW-1185">Reference proteome</keyword>
<name>A0A3G3JSV1_9BACL</name>
<evidence type="ECO:0000259" key="3">
    <source>
        <dbReference type="Pfam" id="PF13349"/>
    </source>
</evidence>
<feature type="region of interest" description="Disordered" evidence="1">
    <location>
        <begin position="370"/>
        <end position="393"/>
    </location>
</feature>
<reference evidence="4 5" key="1">
    <citation type="submission" date="2018-10" db="EMBL/GenBank/DDBJ databases">
        <title>Genome Sequence of Cohnella sp.</title>
        <authorList>
            <person name="Srinivasan S."/>
            <person name="Kim M.K."/>
        </authorList>
    </citation>
    <scope>NUCLEOTIDE SEQUENCE [LARGE SCALE GENOMIC DNA]</scope>
    <source>
        <strain evidence="4 5">18JY8-7</strain>
    </source>
</reference>
<feature type="transmembrane region" description="Helical" evidence="2">
    <location>
        <begin position="40"/>
        <end position="63"/>
    </location>
</feature>
<dbReference type="AlphaFoldDB" id="A0A3G3JSV1"/>
<dbReference type="Pfam" id="PF13349">
    <property type="entry name" value="DUF4097"/>
    <property type="match status" value="1"/>
</dbReference>
<accession>A0A3G3JSV1</accession>
<dbReference type="EMBL" id="CP033433">
    <property type="protein sequence ID" value="AYQ71293.1"/>
    <property type="molecule type" value="Genomic_DNA"/>
</dbReference>
<evidence type="ECO:0000256" key="2">
    <source>
        <dbReference type="SAM" id="Phobius"/>
    </source>
</evidence>
<gene>
    <name evidence="4" type="ORF">EAV92_00920</name>
</gene>
<feature type="compositionally biased region" description="Basic and acidic residues" evidence="1">
    <location>
        <begin position="373"/>
        <end position="393"/>
    </location>
</feature>
<feature type="domain" description="DUF4097" evidence="3">
    <location>
        <begin position="190"/>
        <end position="388"/>
    </location>
</feature>
<dbReference type="InterPro" id="IPR025164">
    <property type="entry name" value="Toastrack_DUF4097"/>
</dbReference>
<feature type="transmembrane region" description="Helical" evidence="2">
    <location>
        <begin position="16"/>
        <end position="34"/>
    </location>
</feature>
<evidence type="ECO:0000313" key="5">
    <source>
        <dbReference type="Proteomes" id="UP000269097"/>
    </source>
</evidence>